<dbReference type="EMBL" id="UINC01011431">
    <property type="protein sequence ID" value="SVA50463.1"/>
    <property type="molecule type" value="Genomic_DNA"/>
</dbReference>
<keyword evidence="5 11" id="KW-0472">Membrane</keyword>
<evidence type="ECO:0000256" key="5">
    <source>
        <dbReference type="ARBA" id="ARBA00023136"/>
    </source>
</evidence>
<evidence type="ECO:0000256" key="1">
    <source>
        <dbReference type="ARBA" id="ARBA00022475"/>
    </source>
</evidence>
<evidence type="ECO:0000256" key="8">
    <source>
        <dbReference type="ARBA" id="ARBA00023239"/>
    </source>
</evidence>
<gene>
    <name evidence="12" type="ORF">METZ01_LOCUS103317</name>
</gene>
<dbReference type="Pfam" id="PF02666">
    <property type="entry name" value="PS_Dcarbxylase"/>
    <property type="match status" value="1"/>
</dbReference>
<dbReference type="GO" id="GO:0008654">
    <property type="term" value="P:phospholipid biosynthetic process"/>
    <property type="evidence" value="ECO:0007669"/>
    <property type="project" value="UniProtKB-KW"/>
</dbReference>
<evidence type="ECO:0000256" key="2">
    <source>
        <dbReference type="ARBA" id="ARBA00022516"/>
    </source>
</evidence>
<keyword evidence="11" id="KW-0812">Transmembrane</keyword>
<dbReference type="InterPro" id="IPR033175">
    <property type="entry name" value="PSD-A"/>
</dbReference>
<organism evidence="12">
    <name type="scientific">marine metagenome</name>
    <dbReference type="NCBI Taxonomy" id="408172"/>
    <lineage>
        <taxon>unclassified sequences</taxon>
        <taxon>metagenomes</taxon>
        <taxon>ecological metagenomes</taxon>
    </lineage>
</organism>
<keyword evidence="10" id="KW-0670">Pyruvate</keyword>
<evidence type="ECO:0000256" key="4">
    <source>
        <dbReference type="ARBA" id="ARBA00023098"/>
    </source>
</evidence>
<reference evidence="12" key="1">
    <citation type="submission" date="2018-05" db="EMBL/GenBank/DDBJ databases">
        <authorList>
            <person name="Lanie J.A."/>
            <person name="Ng W.-L."/>
            <person name="Kazmierczak K.M."/>
            <person name="Andrzejewski T.M."/>
            <person name="Davidsen T.M."/>
            <person name="Wayne K.J."/>
            <person name="Tettelin H."/>
            <person name="Glass J.I."/>
            <person name="Rusch D."/>
            <person name="Podicherti R."/>
            <person name="Tsui H.-C.T."/>
            <person name="Winkler M.E."/>
        </authorList>
    </citation>
    <scope>NUCLEOTIDE SEQUENCE</scope>
</reference>
<dbReference type="HAMAP" id="MF_00664">
    <property type="entry name" value="PS_decarb_PSD_A"/>
    <property type="match status" value="1"/>
</dbReference>
<name>A0A381WEV7_9ZZZZ</name>
<keyword evidence="9" id="KW-1208">Phospholipid metabolism</keyword>
<dbReference type="AlphaFoldDB" id="A0A381WEV7"/>
<dbReference type="PANTHER" id="PTHR35809:SF1">
    <property type="entry name" value="ARCHAETIDYLSERINE DECARBOXYLASE PROENZYME-RELATED"/>
    <property type="match status" value="1"/>
</dbReference>
<keyword evidence="4" id="KW-0443">Lipid metabolism</keyword>
<dbReference type="InterPro" id="IPR003817">
    <property type="entry name" value="PS_Dcarbxylase"/>
</dbReference>
<accession>A0A381WEV7</accession>
<keyword evidence="8" id="KW-0456">Lyase</keyword>
<evidence type="ECO:0000256" key="7">
    <source>
        <dbReference type="ARBA" id="ARBA00023209"/>
    </source>
</evidence>
<dbReference type="NCBIfam" id="NF003685">
    <property type="entry name" value="PRK05305.2-5"/>
    <property type="match status" value="1"/>
</dbReference>
<evidence type="ECO:0000256" key="9">
    <source>
        <dbReference type="ARBA" id="ARBA00023264"/>
    </source>
</evidence>
<protein>
    <recommendedName>
        <fullName evidence="13">Phosphatidylserine decarboxylase</fullName>
    </recommendedName>
</protein>
<evidence type="ECO:0000256" key="6">
    <source>
        <dbReference type="ARBA" id="ARBA00023145"/>
    </source>
</evidence>
<keyword evidence="1" id="KW-1003">Cell membrane</keyword>
<evidence type="ECO:0000256" key="11">
    <source>
        <dbReference type="SAM" id="Phobius"/>
    </source>
</evidence>
<dbReference type="GO" id="GO:0004609">
    <property type="term" value="F:phosphatidylserine decarboxylase activity"/>
    <property type="evidence" value="ECO:0007669"/>
    <property type="project" value="InterPro"/>
</dbReference>
<evidence type="ECO:0000313" key="12">
    <source>
        <dbReference type="EMBL" id="SVA50463.1"/>
    </source>
</evidence>
<sequence>MTFLSVGYEMMTNGSFIISIILTTVILFCINFFRDPIRNLPDEKNIIVSPADGKVVKISELNDPIVGDARQVSIFLNVFNVHANRMPIAGTFSDVRYHSGKFLAAFDHKASNENERTEIVLTSDAGTIIVKQIAGLIARRILCYAKSGKSMDMGDRLGFIRFGSRTDMIIPKTVNLNVELNQKVKGNHTIIGSYQ</sequence>
<proteinExistence type="inferred from homology"/>
<keyword evidence="3" id="KW-0210">Decarboxylase</keyword>
<keyword evidence="6" id="KW-0865">Zymogen</keyword>
<dbReference type="NCBIfam" id="NF003678">
    <property type="entry name" value="PRK05305.1-2"/>
    <property type="match status" value="1"/>
</dbReference>
<keyword evidence="2" id="KW-0444">Lipid biosynthesis</keyword>
<evidence type="ECO:0008006" key="13">
    <source>
        <dbReference type="Google" id="ProtNLM"/>
    </source>
</evidence>
<keyword evidence="11" id="KW-1133">Transmembrane helix</keyword>
<keyword evidence="7" id="KW-0594">Phospholipid biosynthesis</keyword>
<feature type="transmembrane region" description="Helical" evidence="11">
    <location>
        <begin position="12"/>
        <end position="33"/>
    </location>
</feature>
<evidence type="ECO:0000256" key="3">
    <source>
        <dbReference type="ARBA" id="ARBA00022793"/>
    </source>
</evidence>
<dbReference type="PANTHER" id="PTHR35809">
    <property type="entry name" value="ARCHAETIDYLSERINE DECARBOXYLASE PROENZYME-RELATED"/>
    <property type="match status" value="1"/>
</dbReference>
<evidence type="ECO:0000256" key="10">
    <source>
        <dbReference type="ARBA" id="ARBA00023317"/>
    </source>
</evidence>